<dbReference type="PANTHER" id="PTHR46795:SF3">
    <property type="entry name" value="ABC TRANSPORTER PERMEASE"/>
    <property type="match status" value="1"/>
</dbReference>
<sequence>MLSKNQLARRNVKTAIIREPVYFFTMILIAALMFAFNSLFFSEDVRRACETASVLAVFLGIASVLIVMITAWLIQYMMRQSLKIRSREFGLYMLFGMKGTEVFQIFRKETVFMAGMAYIPGILAGELLKQFLMVIFFHMFRTEYVLKMDFQLVTVCLTATLYLFCYLAALLKVRKQFSKMNIRQLNEMERINEADEKISGKKKQRKRTKKWLLKGNRLFLCRAIESELYSMRKIIIFVMSLLVVSISGSTVAMMYTDYQNHQIDSEYPFDVMIYHQAPKPEFQREKDILESETGIQESHEYVIYQNGVSMMNEWLYTHLMYFGDRFISEEGAFDAEKLDADEEGYDVYYAYDTYMKVSDYNILRKMLGQKPVELRADEYILQIKRRLEPELTNEIRSRTLLCDTKELHCKEISTVDFEQNGHNGADYVLVIPDDAANHMTPYYSVFAASIKKQAAGTVFDKLDDASSGNDGLYWGSNHSILYVSPILLKKQVETELKATLVPFIFAFAYVSIVFLCVAISFLASHLISTSESNRRRYLLLEKLGMNQTKIDTVIHEQLAVNYLIPLCMALIPGCLIANHASKGFILATGLRAVWVKYVFLSFLWILMLYMIYFILTDIFFRRNIHHRKEGNI</sequence>
<dbReference type="RefSeq" id="WP_004070225.1">
    <property type="nucleotide sequence ID" value="NZ_VIRB01000035.1"/>
</dbReference>
<dbReference type="InterPro" id="IPR052536">
    <property type="entry name" value="ABC-4_Integral_Memb_Prot"/>
</dbReference>
<feature type="transmembrane region" description="Helical" evidence="6">
    <location>
        <begin position="152"/>
        <end position="173"/>
    </location>
</feature>
<dbReference type="OrthoDB" id="9781780at2"/>
<dbReference type="PANTHER" id="PTHR46795">
    <property type="entry name" value="ABC TRANSPORTER PERMEASE-RELATED-RELATED"/>
    <property type="match status" value="1"/>
</dbReference>
<evidence type="ECO:0000256" key="6">
    <source>
        <dbReference type="PIRNR" id="PIRNR018968"/>
    </source>
</evidence>
<evidence type="ECO:0000313" key="9">
    <source>
        <dbReference type="Proteomes" id="UP000474104"/>
    </source>
</evidence>
<evidence type="ECO:0000313" key="8">
    <source>
        <dbReference type="EMBL" id="NDO68106.1"/>
    </source>
</evidence>
<keyword evidence="4 6" id="KW-1133">Transmembrane helix</keyword>
<protein>
    <submittedName>
        <fullName evidence="8">ABC transporter permease</fullName>
    </submittedName>
</protein>
<keyword evidence="2 6" id="KW-1003">Cell membrane</keyword>
<feature type="transmembrane region" description="Helical" evidence="6">
    <location>
        <begin position="500"/>
        <end position="527"/>
    </location>
</feature>
<reference evidence="8 9" key="1">
    <citation type="submission" date="2019-07" db="EMBL/GenBank/DDBJ databases">
        <title>Draft genome sequences of 15 bacterial species constituting the stable defined intestinal microbiota of the GM15 gnotobiotic mouse model.</title>
        <authorList>
            <person name="Elie C."/>
            <person name="Mathieu A."/>
            <person name="Saliou A."/>
            <person name="Darnaud M."/>
            <person name="Leulier F."/>
            <person name="Tamellini A."/>
        </authorList>
    </citation>
    <scope>NUCLEOTIDE SEQUENCE [LARGE SCALE GENOMIC DNA]</scope>
    <source>
        <strain evidence="9">ASF 502</strain>
    </source>
</reference>
<evidence type="ECO:0000256" key="5">
    <source>
        <dbReference type="ARBA" id="ARBA00023136"/>
    </source>
</evidence>
<dbReference type="GO" id="GO:0005886">
    <property type="term" value="C:plasma membrane"/>
    <property type="evidence" value="ECO:0007669"/>
    <property type="project" value="UniProtKB-SubCell"/>
</dbReference>
<feature type="transmembrane region" description="Helical" evidence="6">
    <location>
        <begin position="598"/>
        <end position="620"/>
    </location>
</feature>
<gene>
    <name evidence="8" type="ORF">FMM80_05035</name>
</gene>
<comment type="caution">
    <text evidence="6">Lacks conserved residue(s) required for the propagation of feature annotation.</text>
</comment>
<comment type="similarity">
    <text evidence="6">Belongs to the ABC-4 integral membrane protein family.</text>
</comment>
<dbReference type="PIRSF" id="PIRSF018968">
    <property type="entry name" value="ABC_permease_BceB"/>
    <property type="match status" value="1"/>
</dbReference>
<feature type="transmembrane region" description="Helical" evidence="6">
    <location>
        <begin position="559"/>
        <end position="578"/>
    </location>
</feature>
<keyword evidence="5 6" id="KW-0472">Membrane</keyword>
<dbReference type="EMBL" id="VIRB01000035">
    <property type="protein sequence ID" value="NDO68106.1"/>
    <property type="molecule type" value="Genomic_DNA"/>
</dbReference>
<evidence type="ECO:0000259" key="7">
    <source>
        <dbReference type="Pfam" id="PF02687"/>
    </source>
</evidence>
<evidence type="ECO:0000256" key="4">
    <source>
        <dbReference type="ARBA" id="ARBA00022989"/>
    </source>
</evidence>
<evidence type="ECO:0000256" key="1">
    <source>
        <dbReference type="ARBA" id="ARBA00004651"/>
    </source>
</evidence>
<evidence type="ECO:0000256" key="3">
    <source>
        <dbReference type="ARBA" id="ARBA00022692"/>
    </source>
</evidence>
<feature type="domain" description="ABC3 transporter permease C-terminal" evidence="7">
    <location>
        <begin position="61"/>
        <end position="176"/>
    </location>
</feature>
<dbReference type="InterPro" id="IPR003838">
    <property type="entry name" value="ABC3_permease_C"/>
</dbReference>
<name>A0A9X5CBC4_9FIRM</name>
<keyword evidence="6" id="KW-0813">Transport</keyword>
<dbReference type="AlphaFoldDB" id="A0A9X5CBC4"/>
<keyword evidence="3 6" id="KW-0812">Transmembrane</keyword>
<dbReference type="InterPro" id="IPR027022">
    <property type="entry name" value="ABC_permease_BceB-typ"/>
</dbReference>
<comment type="caution">
    <text evidence="8">The sequence shown here is derived from an EMBL/GenBank/DDBJ whole genome shotgun (WGS) entry which is preliminary data.</text>
</comment>
<feature type="transmembrane region" description="Helical" evidence="6">
    <location>
        <begin position="21"/>
        <end position="41"/>
    </location>
</feature>
<feature type="transmembrane region" description="Helical" evidence="6">
    <location>
        <begin position="117"/>
        <end position="140"/>
    </location>
</feature>
<feature type="transmembrane region" description="Helical" evidence="6">
    <location>
        <begin position="234"/>
        <end position="255"/>
    </location>
</feature>
<dbReference type="GO" id="GO:0055085">
    <property type="term" value="P:transmembrane transport"/>
    <property type="evidence" value="ECO:0007669"/>
    <property type="project" value="UniProtKB-UniRule"/>
</dbReference>
<dbReference type="Proteomes" id="UP000474104">
    <property type="component" value="Unassembled WGS sequence"/>
</dbReference>
<evidence type="ECO:0000256" key="2">
    <source>
        <dbReference type="ARBA" id="ARBA00022475"/>
    </source>
</evidence>
<comment type="subcellular location">
    <subcellularLocation>
        <location evidence="1 6">Cell membrane</location>
        <topology evidence="1 6">Multi-pass membrane protein</topology>
    </subcellularLocation>
</comment>
<organism evidence="8 9">
    <name type="scientific">Schaedlerella arabinosiphila</name>
    <dbReference type="NCBI Taxonomy" id="2044587"/>
    <lineage>
        <taxon>Bacteria</taxon>
        <taxon>Bacillati</taxon>
        <taxon>Bacillota</taxon>
        <taxon>Clostridia</taxon>
        <taxon>Lachnospirales</taxon>
        <taxon>Lachnospiraceae</taxon>
        <taxon>Schaedlerella</taxon>
    </lineage>
</organism>
<feature type="transmembrane region" description="Helical" evidence="6">
    <location>
        <begin position="53"/>
        <end position="74"/>
    </location>
</feature>
<accession>A0A9X5CBC4</accession>
<dbReference type="Pfam" id="PF02687">
    <property type="entry name" value="FtsX"/>
    <property type="match status" value="1"/>
</dbReference>
<proteinExistence type="inferred from homology"/>